<dbReference type="Pfam" id="PF00122">
    <property type="entry name" value="E1-E2_ATPase"/>
    <property type="match status" value="1"/>
</dbReference>
<dbReference type="SUPFAM" id="SSF56784">
    <property type="entry name" value="HAD-like"/>
    <property type="match status" value="1"/>
</dbReference>
<sequence length="647" mass="73156">MTKKTFEISHIQSVEELNHLSLKLNEKEQVSHIKVNKDSIVFHCLDIDALLSLIQSINKDLVVKEVIDGKKREYDFAKKKDRQYYFMFKNMITEDDIYVLVERIEKDHRYQNVRYDAQNKLLLLTSNQRDVLSLLRKELFKINPSVEIIEHHRPIRSQDVFNEKYLHTYIRVGILLVVIALALVTSKDHTWMTPVLWLVTVILLGTPLLKKAWGDILSKKFLSESLIIFIAMVFGIVSGAYIETCFALILYELSTPFLNKVLERSLLKIDNAVEMPETGIKWKDDTEEKVSLYDVEIGDILVVKPGETVSIPGTIHKGVSAMSTYSNTSTYEPVVVKEGSHVRSGDVNVGDMPIYVQVDETYESSNYMNLMNIASVAPVYESKVEKYTKRLAQFYTPVMTVLGLLLGIVLPLVNFEDYGAYIHVGAIFLVISGALSSDQATSLGMLAGFAKAFQNGIIVESSMGLDSVNAAQTIVYDRFDGVEVTNEELNLFKKLSHMGRTLVIYNDGPVALEDDQYMIYNNLTNEEKMEKMDSLTGPVVYIGDTFKDIELLQKSYVGISRGGLADPKVVENSDIVLIDANLNRVYETFVIARHMRTIAVMNNILTVVVKIAMLIVALSWTAIPLWIIVLIEILLKAFVMRNSTCIL</sequence>
<comment type="similarity">
    <text evidence="2">Belongs to the cation transport ATPase (P-type) (TC 3.A.3) family. Type IB subfamily.</text>
</comment>
<dbReference type="InterPro" id="IPR008250">
    <property type="entry name" value="ATPase_P-typ_transduc_dom_A_sf"/>
</dbReference>
<evidence type="ECO:0000256" key="1">
    <source>
        <dbReference type="ARBA" id="ARBA00004141"/>
    </source>
</evidence>
<feature type="transmembrane region" description="Helical" evidence="3">
    <location>
        <begin position="623"/>
        <end position="639"/>
    </location>
</feature>
<evidence type="ECO:0000313" key="5">
    <source>
        <dbReference type="EMBL" id="MDM8195023.1"/>
    </source>
</evidence>
<evidence type="ECO:0000256" key="2">
    <source>
        <dbReference type="ARBA" id="ARBA00006024"/>
    </source>
</evidence>
<reference evidence="6" key="1">
    <citation type="submission" date="2023-06" db="EMBL/GenBank/DDBJ databases">
        <title>Identification and characterization of horizontal gene transfer across gut microbiota members of farm animals based on homology search.</title>
        <authorList>
            <person name="Zeman M."/>
            <person name="Kubasova T."/>
            <person name="Jahodarova E."/>
            <person name="Nykrynova M."/>
            <person name="Rychlik I."/>
        </authorList>
    </citation>
    <scope>NUCLEOTIDE SEQUENCE [LARGE SCALE GENOMIC DNA]</scope>
    <source>
        <strain evidence="6">ET341</strain>
    </source>
</reference>
<dbReference type="EMBL" id="JAUDCK010000003">
    <property type="protein sequence ID" value="MDM8195023.1"/>
    <property type="molecule type" value="Genomic_DNA"/>
</dbReference>
<accession>A0ABT7UFU5</accession>
<dbReference type="Gene3D" id="3.40.50.1000">
    <property type="entry name" value="HAD superfamily/HAD-like"/>
    <property type="match status" value="1"/>
</dbReference>
<name>A0ABT7UFU5_9FIRM</name>
<dbReference type="InterPro" id="IPR023214">
    <property type="entry name" value="HAD_sf"/>
</dbReference>
<dbReference type="PANTHER" id="PTHR48085:SF5">
    <property type="entry name" value="CADMIUM_ZINC-TRANSPORTING ATPASE HMA4-RELATED"/>
    <property type="match status" value="1"/>
</dbReference>
<evidence type="ECO:0000313" key="6">
    <source>
        <dbReference type="Proteomes" id="UP001529275"/>
    </source>
</evidence>
<evidence type="ECO:0000256" key="3">
    <source>
        <dbReference type="SAM" id="Phobius"/>
    </source>
</evidence>
<organism evidence="5 6">
    <name type="scientific">Massilimicrobiota timonensis</name>
    <dbReference type="NCBI Taxonomy" id="1776392"/>
    <lineage>
        <taxon>Bacteria</taxon>
        <taxon>Bacillati</taxon>
        <taxon>Bacillota</taxon>
        <taxon>Erysipelotrichia</taxon>
        <taxon>Erysipelotrichales</taxon>
        <taxon>Erysipelotrichaceae</taxon>
        <taxon>Massilimicrobiota</taxon>
    </lineage>
</organism>
<keyword evidence="3" id="KW-0472">Membrane</keyword>
<feature type="transmembrane region" description="Helical" evidence="3">
    <location>
        <begin position="598"/>
        <end position="617"/>
    </location>
</feature>
<feature type="transmembrane region" description="Helical" evidence="3">
    <location>
        <begin position="392"/>
        <end position="412"/>
    </location>
</feature>
<feature type="transmembrane region" description="Helical" evidence="3">
    <location>
        <begin position="165"/>
        <end position="183"/>
    </location>
</feature>
<dbReference type="Proteomes" id="UP001529275">
    <property type="component" value="Unassembled WGS sequence"/>
</dbReference>
<evidence type="ECO:0000259" key="4">
    <source>
        <dbReference type="Pfam" id="PF00122"/>
    </source>
</evidence>
<dbReference type="RefSeq" id="WP_242492027.1">
    <property type="nucleotide sequence ID" value="NZ_JAUDCK010000003.1"/>
</dbReference>
<feature type="transmembrane region" description="Helical" evidence="3">
    <location>
        <begin position="418"/>
        <end position="436"/>
    </location>
</feature>
<dbReference type="SUPFAM" id="SSF81653">
    <property type="entry name" value="Calcium ATPase, transduction domain A"/>
    <property type="match status" value="1"/>
</dbReference>
<gene>
    <name evidence="5" type="ORF">QUV98_01695</name>
</gene>
<comment type="caution">
    <text evidence="5">The sequence shown here is derived from an EMBL/GenBank/DDBJ whole genome shotgun (WGS) entry which is preliminary data.</text>
</comment>
<dbReference type="InterPro" id="IPR051014">
    <property type="entry name" value="Cation_Transport_ATPase_IB"/>
</dbReference>
<protein>
    <recommendedName>
        <fullName evidence="4">P-type ATPase A domain-containing protein</fullName>
    </recommendedName>
</protein>
<dbReference type="PANTHER" id="PTHR48085">
    <property type="entry name" value="CADMIUM/ZINC-TRANSPORTING ATPASE HMA2-RELATED"/>
    <property type="match status" value="1"/>
</dbReference>
<dbReference type="InterPro" id="IPR059000">
    <property type="entry name" value="ATPase_P-type_domA"/>
</dbReference>
<feature type="domain" description="P-type ATPase A" evidence="4">
    <location>
        <begin position="281"/>
        <end position="370"/>
    </location>
</feature>
<keyword evidence="3" id="KW-0812">Transmembrane</keyword>
<feature type="transmembrane region" description="Helical" evidence="3">
    <location>
        <begin position="195"/>
        <end position="213"/>
    </location>
</feature>
<keyword evidence="6" id="KW-1185">Reference proteome</keyword>
<keyword evidence="3" id="KW-1133">Transmembrane helix</keyword>
<dbReference type="Gene3D" id="2.70.150.10">
    <property type="entry name" value="Calcium-transporting ATPase, cytoplasmic transduction domain A"/>
    <property type="match status" value="1"/>
</dbReference>
<proteinExistence type="inferred from homology"/>
<comment type="subcellular location">
    <subcellularLocation>
        <location evidence="1">Membrane</location>
        <topology evidence="1">Multi-pass membrane protein</topology>
    </subcellularLocation>
</comment>
<dbReference type="InterPro" id="IPR036412">
    <property type="entry name" value="HAD-like_sf"/>
</dbReference>
<feature type="transmembrane region" description="Helical" evidence="3">
    <location>
        <begin position="225"/>
        <end position="251"/>
    </location>
</feature>